<sequence>MGDIDLKQSITGRELKRAIEKAFAILGYSGVDALLSDLEGHGIALNSDKQYQLDEINVIFENLFGPVSNLMINKILHEL</sequence>
<protein>
    <submittedName>
        <fullName evidence="1">Uncharacterized protein</fullName>
    </submittedName>
</protein>
<dbReference type="STRING" id="1459636.NTE_00336"/>
<keyword evidence="2" id="KW-1185">Reference proteome</keyword>
<organism evidence="1 2">
    <name type="scientific">Candidatus Nitrososphaera evergladensis SR1</name>
    <dbReference type="NCBI Taxonomy" id="1459636"/>
    <lineage>
        <taxon>Archaea</taxon>
        <taxon>Nitrososphaerota</taxon>
        <taxon>Nitrososphaeria</taxon>
        <taxon>Nitrososphaerales</taxon>
        <taxon>Nitrososphaeraceae</taxon>
        <taxon>Nitrososphaera</taxon>
    </lineage>
</organism>
<dbReference type="AlphaFoldDB" id="A0A075MMD8"/>
<accession>A0A075MMD8</accession>
<gene>
    <name evidence="1" type="ORF">NTE_00336</name>
</gene>
<evidence type="ECO:0000313" key="2">
    <source>
        <dbReference type="Proteomes" id="UP000028194"/>
    </source>
</evidence>
<dbReference type="KEGG" id="nev:NTE_00336"/>
<dbReference type="HOGENOM" id="CLU_2597525_0_0_2"/>
<dbReference type="EMBL" id="CP007174">
    <property type="protein sequence ID" value="AIF82418.1"/>
    <property type="molecule type" value="Genomic_DNA"/>
</dbReference>
<proteinExistence type="predicted"/>
<dbReference type="RefSeq" id="WP_148699400.1">
    <property type="nucleotide sequence ID" value="NZ_CP007174.1"/>
</dbReference>
<evidence type="ECO:0000313" key="1">
    <source>
        <dbReference type="EMBL" id="AIF82418.1"/>
    </source>
</evidence>
<dbReference type="GeneID" id="41596232"/>
<name>A0A075MMD8_9ARCH</name>
<reference evidence="1 2" key="1">
    <citation type="journal article" date="2014" name="PLoS ONE">
        <title>Genome Sequence of Candidatus Nitrososphaera evergladensis from Group I.1b Enriched from Everglades Soil Reveals Novel Genomic Features of the Ammonia-Oxidizing Archaea.</title>
        <authorList>
            <person name="Zhalnina K.V."/>
            <person name="Dias R."/>
            <person name="Leonard M.T."/>
            <person name="Dorr de Quadros P."/>
            <person name="Camargo F.A."/>
            <person name="Drew J.C."/>
            <person name="Farmerie W.G."/>
            <person name="Daroub S.H."/>
            <person name="Triplett E.W."/>
        </authorList>
    </citation>
    <scope>NUCLEOTIDE SEQUENCE [LARGE SCALE GENOMIC DNA]</scope>
    <source>
        <strain evidence="1 2">SR1</strain>
    </source>
</reference>
<dbReference type="Proteomes" id="UP000028194">
    <property type="component" value="Chromosome"/>
</dbReference>